<evidence type="ECO:0000313" key="2">
    <source>
        <dbReference type="Proteomes" id="UP001150581"/>
    </source>
</evidence>
<organism evidence="1 2">
    <name type="scientific">Kickxella alabastrina</name>
    <dbReference type="NCBI Taxonomy" id="61397"/>
    <lineage>
        <taxon>Eukaryota</taxon>
        <taxon>Fungi</taxon>
        <taxon>Fungi incertae sedis</taxon>
        <taxon>Zoopagomycota</taxon>
        <taxon>Kickxellomycotina</taxon>
        <taxon>Kickxellomycetes</taxon>
        <taxon>Kickxellales</taxon>
        <taxon>Kickxellaceae</taxon>
        <taxon>Kickxella</taxon>
    </lineage>
</organism>
<sequence>GILYVFRNVLAIPDPLVSPSSGSLAAQVETHDTLIGVLEDQLAADFFLTLISSSADQPRLKDLRPTLLDIVYYLFYRVPVSALFDQPHHTWFDGPENNSKAHNKSSRHNNFGGVYAVSTGEGTIMPVFSTREVLRPFANLFKKRAKVDKPKDAADALSVDLQWRIVDPSSIATLRRIAAVFIESCFNPFILALFEDSRMNGTVVDGFTPRLMYVSAYFVDISLANPAIDLGSTCALVQTHVFGQVMRCASAYVELKHWTGLEPAMYCLQQTLLSLSKMRGAKLDPLADNILSNLFYDGDALDLFVMLCRVYKPRKNTRAFLEQVARLTETFLDTLREYAQTKAGMVVRTKVKRRVPKTQSTMDADMDMDPGVEAEEMDDEDIGDESNLVTQVEEVLVEREFNISRYEAAFAVADVVKSYSHLLSPPSAIEHVFPMLRRIAITHQRPHLFFKKPIMQRLLTLFDDQLTYPNRSEMIDLAAWIFRQYMVVLDSPSLMAHYKAEPLDNRMAMECVMTFLKQSSAGKAVEPVITRNLIELRASTPETKLETKPENRPEEWDEEEEYLAHASSALPLGSTAASMAGAIAEINEDDLDFYGGHGDDFDFDNMLNN</sequence>
<feature type="non-terminal residue" evidence="1">
    <location>
        <position position="1"/>
    </location>
</feature>
<proteinExistence type="predicted"/>
<comment type="caution">
    <text evidence="1">The sequence shown here is derived from an EMBL/GenBank/DDBJ whole genome shotgun (WGS) entry which is preliminary data.</text>
</comment>
<dbReference type="EMBL" id="JANBPG010001073">
    <property type="protein sequence ID" value="KAJ1891951.1"/>
    <property type="molecule type" value="Genomic_DNA"/>
</dbReference>
<gene>
    <name evidence="1" type="primary">TOF1_2</name>
    <name evidence="1" type="ORF">LPJ66_006630</name>
</gene>
<reference evidence="1" key="1">
    <citation type="submission" date="2022-07" db="EMBL/GenBank/DDBJ databases">
        <title>Phylogenomic reconstructions and comparative analyses of Kickxellomycotina fungi.</title>
        <authorList>
            <person name="Reynolds N.K."/>
            <person name="Stajich J.E."/>
            <person name="Barry K."/>
            <person name="Grigoriev I.V."/>
            <person name="Crous P."/>
            <person name="Smith M.E."/>
        </authorList>
    </citation>
    <scope>NUCLEOTIDE SEQUENCE</scope>
    <source>
        <strain evidence="1">Benny 63K</strain>
    </source>
</reference>
<evidence type="ECO:0000313" key="1">
    <source>
        <dbReference type="EMBL" id="KAJ1891951.1"/>
    </source>
</evidence>
<keyword evidence="2" id="KW-1185">Reference proteome</keyword>
<protein>
    <submittedName>
        <fullName evidence="1">Topoisomerase 1-associated factor 1</fullName>
    </submittedName>
</protein>
<dbReference type="Proteomes" id="UP001150581">
    <property type="component" value="Unassembled WGS sequence"/>
</dbReference>
<accession>A0ACC1ICK9</accession>
<name>A0ACC1ICK9_9FUNG</name>